<dbReference type="InterPro" id="IPR002543">
    <property type="entry name" value="FtsK_dom"/>
</dbReference>
<dbReference type="PROSITE" id="PS50901">
    <property type="entry name" value="FTSK"/>
    <property type="match status" value="3"/>
</dbReference>
<comment type="caution">
    <text evidence="13">The sequence shown here is derived from an EMBL/GenBank/DDBJ whole genome shotgun (WGS) entry which is preliminary data.</text>
</comment>
<accession>A0A919UDI1</accession>
<dbReference type="GO" id="GO:0003677">
    <property type="term" value="F:DNA binding"/>
    <property type="evidence" value="ECO:0007669"/>
    <property type="project" value="InterPro"/>
</dbReference>
<organism evidence="13 14">
    <name type="scientific">Dactylosporangium siamense</name>
    <dbReference type="NCBI Taxonomy" id="685454"/>
    <lineage>
        <taxon>Bacteria</taxon>
        <taxon>Bacillati</taxon>
        <taxon>Actinomycetota</taxon>
        <taxon>Actinomycetes</taxon>
        <taxon>Micromonosporales</taxon>
        <taxon>Micromonosporaceae</taxon>
        <taxon>Dactylosporangium</taxon>
    </lineage>
</organism>
<dbReference type="GO" id="GO:0005886">
    <property type="term" value="C:plasma membrane"/>
    <property type="evidence" value="ECO:0007669"/>
    <property type="project" value="UniProtKB-SubCell"/>
</dbReference>
<dbReference type="NCBIfam" id="TIGR03925">
    <property type="entry name" value="T7SS_EccC_b"/>
    <property type="match status" value="1"/>
</dbReference>
<feature type="binding site" evidence="9">
    <location>
        <begin position="1119"/>
        <end position="1126"/>
    </location>
    <ligand>
        <name>ATP</name>
        <dbReference type="ChEBI" id="CHEBI:30616"/>
    </ligand>
</feature>
<comment type="subcellular location">
    <subcellularLocation>
        <location evidence="1">Cell membrane</location>
        <topology evidence="1">Multi-pass membrane protein</topology>
    </subcellularLocation>
</comment>
<evidence type="ECO:0000313" key="13">
    <source>
        <dbReference type="EMBL" id="GIG46663.1"/>
    </source>
</evidence>
<evidence type="ECO:0000256" key="4">
    <source>
        <dbReference type="ARBA" id="ARBA00022737"/>
    </source>
</evidence>
<gene>
    <name evidence="13" type="primary">ftsK_2</name>
    <name evidence="13" type="ORF">Dsi01nite_047040</name>
</gene>
<evidence type="ECO:0000256" key="11">
    <source>
        <dbReference type="SAM" id="Phobius"/>
    </source>
</evidence>
<feature type="domain" description="FtsK" evidence="12">
    <location>
        <begin position="1102"/>
        <end position="1285"/>
    </location>
</feature>
<dbReference type="GO" id="GO:0005524">
    <property type="term" value="F:ATP binding"/>
    <property type="evidence" value="ECO:0007669"/>
    <property type="project" value="UniProtKB-UniRule"/>
</dbReference>
<dbReference type="NCBIfam" id="TIGR03924">
    <property type="entry name" value="T7SS_EccC_a"/>
    <property type="match status" value="1"/>
</dbReference>
<dbReference type="InterPro" id="IPR050206">
    <property type="entry name" value="FtsK/SpoIIIE/SftA"/>
</dbReference>
<name>A0A919UDI1_9ACTN</name>
<feature type="region of interest" description="Disordered" evidence="10">
    <location>
        <begin position="1"/>
        <end position="30"/>
    </location>
</feature>
<evidence type="ECO:0000259" key="12">
    <source>
        <dbReference type="PROSITE" id="PS50901"/>
    </source>
</evidence>
<evidence type="ECO:0000256" key="10">
    <source>
        <dbReference type="SAM" id="MobiDB-lite"/>
    </source>
</evidence>
<proteinExistence type="predicted"/>
<dbReference type="SMART" id="SM00382">
    <property type="entry name" value="AAA"/>
    <property type="match status" value="2"/>
</dbReference>
<dbReference type="InterPro" id="IPR023836">
    <property type="entry name" value="EccCa-like_Actinobacteria"/>
</dbReference>
<feature type="binding site" evidence="9">
    <location>
        <begin position="478"/>
        <end position="485"/>
    </location>
    <ligand>
        <name>ATP</name>
        <dbReference type="ChEBI" id="CHEBI:30616"/>
    </ligand>
</feature>
<dbReference type="Proteomes" id="UP000660611">
    <property type="component" value="Unassembled WGS sequence"/>
</dbReference>
<evidence type="ECO:0000256" key="1">
    <source>
        <dbReference type="ARBA" id="ARBA00004651"/>
    </source>
</evidence>
<keyword evidence="2" id="KW-1003">Cell membrane</keyword>
<feature type="transmembrane region" description="Helical" evidence="11">
    <location>
        <begin position="66"/>
        <end position="87"/>
    </location>
</feature>
<evidence type="ECO:0000256" key="7">
    <source>
        <dbReference type="ARBA" id="ARBA00022989"/>
    </source>
</evidence>
<keyword evidence="5 9" id="KW-0547">Nucleotide-binding</keyword>
<evidence type="ECO:0000256" key="5">
    <source>
        <dbReference type="ARBA" id="ARBA00022741"/>
    </source>
</evidence>
<evidence type="ECO:0000256" key="8">
    <source>
        <dbReference type="ARBA" id="ARBA00023136"/>
    </source>
</evidence>
<evidence type="ECO:0000256" key="2">
    <source>
        <dbReference type="ARBA" id="ARBA00022475"/>
    </source>
</evidence>
<dbReference type="InterPro" id="IPR023837">
    <property type="entry name" value="EccCb-like_Actinobacteria"/>
</dbReference>
<keyword evidence="3 11" id="KW-0812">Transmembrane</keyword>
<keyword evidence="14" id="KW-1185">Reference proteome</keyword>
<keyword evidence="6 9" id="KW-0067">ATP-binding</keyword>
<keyword evidence="7 11" id="KW-1133">Transmembrane helix</keyword>
<feature type="domain" description="FtsK" evidence="12">
    <location>
        <begin position="455"/>
        <end position="655"/>
    </location>
</feature>
<protein>
    <submittedName>
        <fullName evidence="13">Type VII secretion protein EccC</fullName>
    </submittedName>
</protein>
<feature type="binding site" evidence="9">
    <location>
        <begin position="833"/>
        <end position="840"/>
    </location>
    <ligand>
        <name>ATP</name>
        <dbReference type="ChEBI" id="CHEBI:30616"/>
    </ligand>
</feature>
<dbReference type="PANTHER" id="PTHR22683">
    <property type="entry name" value="SPORULATION PROTEIN RELATED"/>
    <property type="match status" value="1"/>
</dbReference>
<evidence type="ECO:0000256" key="6">
    <source>
        <dbReference type="ARBA" id="ARBA00022840"/>
    </source>
</evidence>
<dbReference type="InterPro" id="IPR003593">
    <property type="entry name" value="AAA+_ATPase"/>
</dbReference>
<dbReference type="InterPro" id="IPR027417">
    <property type="entry name" value="P-loop_NTPase"/>
</dbReference>
<dbReference type="RefSeq" id="WP_203848433.1">
    <property type="nucleotide sequence ID" value="NZ_BAAAVW010000015.1"/>
</dbReference>
<evidence type="ECO:0000256" key="3">
    <source>
        <dbReference type="ARBA" id="ARBA00022692"/>
    </source>
</evidence>
<dbReference type="Pfam" id="PF01580">
    <property type="entry name" value="FtsK_SpoIIIE"/>
    <property type="match status" value="2"/>
</dbReference>
<evidence type="ECO:0000313" key="14">
    <source>
        <dbReference type="Proteomes" id="UP000660611"/>
    </source>
</evidence>
<feature type="transmembrane region" description="Helical" evidence="11">
    <location>
        <begin position="37"/>
        <end position="59"/>
    </location>
</feature>
<dbReference type="PANTHER" id="PTHR22683:SF1">
    <property type="entry name" value="TYPE VII SECRETION SYSTEM PROTEIN ESSC"/>
    <property type="match status" value="1"/>
</dbReference>
<feature type="domain" description="FtsK" evidence="12">
    <location>
        <begin position="815"/>
        <end position="1006"/>
    </location>
</feature>
<sequence>MSTVVVKRQPRRPAPALPSGDIVLDPPPELPPPGGKAWTNLLMTLPMVAGSAAMAMMFSFQKPGPLGYLVGAMFGVSMLGMLLAQVMTQGGQPNKAELVAARRKYMHHLAQHRRRVLKVINEQRRAMYYRHPDPDTLWSTVASHRLWERRPTDGDFATVRIGLGPLEVATPVVPPRTSRVEDLEPVCAVALRRFVKTYAVVPDLPVALSLTGFSRVYVQGPAERSRAMVRAMLVQAATFHAPDDMLVAVCTGPANAGQWEWAKWLPHALHPTKTDALGQLRMVAPAVTTLEAILEDLLVVRARFDPDAEMTETPHIMVILDGGDLAGSDHLMTEGGIDGVTIVDLTNQPPRLLDLVSLVLEIDADGDLHSISADGRTRVGHHDGLHIEQARGLAAQLAPLRLSVASRSERRATAELGLAELLDLGDPYQYDPNRAWGVRPNRDRLRVPIGIAPDGSPIDLDLKESAQEGMGPHGLLVGATGSGKSELLRTLVLALASTHSSEILNFVLVDFKGGATFAKLDRLPHTSAVITNLRHELSLVDRMRDAISGELVRRQELLRDAGKYDSQRDYERARAAGAPLTPLPNLLIICDEFSELLTHKPDFIDMFVQIGRVGRSLGVHLLLASQRLEEGRLRGLDTHLSYRIGLRTFSSSESRAVLNSPDAYELPRAPGHGYLKSGTEPLIRFRAAYVSGTYQGVDSSAPVQLAPDVDPALPYSTQYLAPRVTQTPVGDEDAPADDEVIGETVLDILVDRLEGRGVPAHQVWLPPLGLAPSLDQLLPPITVDPERGLSVTNRELRGALQAPICIVDRPYDQARDVLTLDLSGASGHVVVVGGPQSGKSTALRTLVASLALTHTPREVQIYCLDLGGGGMAALRDLPHVGGVASRLDVDRLRRTIAEVRGLLDTRERQFADLGIEGMPMYRQRRQRGEFTNDPFGDVFLIIDGLGALRKEFEELELEVADITSRGLSFGIHVVASATRWMDVRPSLRDLFGSKLELRLGDPTDSMMDRRAALNVPENAGGRGITAEGLHFLAAMPRVDGSADPKTMSEGLAKLVHEVGAAWGGTRSPEVRLLPERLDYALLPAPDPAARGRIPIGIAESNLGPVFLDLDNEPHCLVLGDLECGKSNFLRGVARAVTERYTPAQARILLVDYRRSLLGTVPPEHLLAYGTSTQATADIVKDVVIAMKARLPGPDVTAEQLRARSWWTGPELFVLIDDYDLVAGGTNPLLPLLDYAAQGRDIGLHILLTRRSGGAGRAMFDPLIGRLRELASPGIMMSGNRDEGVLLGNRKPEPLPPGRGYLVTRRGGTQLIQLAWTPPAAG</sequence>
<dbReference type="Gene3D" id="3.40.50.300">
    <property type="entry name" value="P-loop containing nucleotide triphosphate hydrolases"/>
    <property type="match status" value="3"/>
</dbReference>
<evidence type="ECO:0000256" key="9">
    <source>
        <dbReference type="PROSITE-ProRule" id="PRU00289"/>
    </source>
</evidence>
<dbReference type="SUPFAM" id="SSF52540">
    <property type="entry name" value="P-loop containing nucleoside triphosphate hydrolases"/>
    <property type="match status" value="3"/>
</dbReference>
<keyword evidence="8 11" id="KW-0472">Membrane</keyword>
<keyword evidence="4" id="KW-0677">Repeat</keyword>
<dbReference type="EMBL" id="BONQ01000076">
    <property type="protein sequence ID" value="GIG46663.1"/>
    <property type="molecule type" value="Genomic_DNA"/>
</dbReference>
<reference evidence="13" key="1">
    <citation type="submission" date="2021-01" db="EMBL/GenBank/DDBJ databases">
        <title>Whole genome shotgun sequence of Dactylosporangium siamense NBRC 106093.</title>
        <authorList>
            <person name="Komaki H."/>
            <person name="Tamura T."/>
        </authorList>
    </citation>
    <scope>NUCLEOTIDE SEQUENCE</scope>
    <source>
        <strain evidence="13">NBRC 106093</strain>
    </source>
</reference>